<evidence type="ECO:0000256" key="9">
    <source>
        <dbReference type="ARBA" id="ARBA00023143"/>
    </source>
</evidence>
<dbReference type="GO" id="GO:0071973">
    <property type="term" value="P:bacterial-type flagellum-dependent cell motility"/>
    <property type="evidence" value="ECO:0007669"/>
    <property type="project" value="InterPro"/>
</dbReference>
<evidence type="ECO:0000256" key="2">
    <source>
        <dbReference type="ARBA" id="ARBA00004515"/>
    </source>
</evidence>
<comment type="function">
    <text evidence="10">FliG is one of three proteins (FliG, FliN, FliM) that forms the rotor-mounted switch complex (C ring), located at the base of the basal body. This complex interacts with the CheY and CheZ chemotaxis proteins, in addition to contacting components of the motor that determine the direction of flagellar rotation.</text>
</comment>
<organism evidence="14 15">
    <name type="scientific">Vibrio xiamenensis</name>
    <dbReference type="NCBI Taxonomy" id="861298"/>
    <lineage>
        <taxon>Bacteria</taxon>
        <taxon>Pseudomonadati</taxon>
        <taxon>Pseudomonadota</taxon>
        <taxon>Gammaproteobacteria</taxon>
        <taxon>Vibrionales</taxon>
        <taxon>Vibrionaceae</taxon>
        <taxon>Vibrio</taxon>
    </lineage>
</organism>
<evidence type="ECO:0000259" key="13">
    <source>
        <dbReference type="Pfam" id="PF14842"/>
    </source>
</evidence>
<feature type="domain" description="Flagellar motor switch protein FliG C-terminal" evidence="11">
    <location>
        <begin position="225"/>
        <end position="331"/>
    </location>
</feature>
<dbReference type="InterPro" id="IPR000090">
    <property type="entry name" value="Flg_Motor_Flig"/>
</dbReference>
<sequence length="340" mass="38294">MSDNTSLTTVNSYQNVEGVALIVLTLGEDISAEVLKGFSHDEIKRLAHSMSKMKDIKAKDALTSIIGFFDDFRKHSGIMGGTRQYLTNVLEKTLNGHLAKDLVSDIYGDEIRAHAEQLAWIPVDILVDDLRKEHVTIQALLIAHLPLDYTAKLLEQYSIEECNELIYQISQTQVLTSSITETLKDLVTRCKDNYDNGAPQSLKGTKVVADIINRFNGDKSSIFEYLNDRDEKTALEVQEAMFDFYSIFSQSQETIDVINNEVSIEQWAFAMKGLPDESRAFIFNSMPNRLATQLKENIQRIGAVPISQVESARKEILDIVRRLQSQGDIQLSISNEARLS</sequence>
<evidence type="ECO:0000256" key="6">
    <source>
        <dbReference type="ARBA" id="ARBA00022500"/>
    </source>
</evidence>
<dbReference type="PRINTS" id="PR00954">
    <property type="entry name" value="FLGMOTORFLIG"/>
</dbReference>
<keyword evidence="14" id="KW-0969">Cilium</keyword>
<evidence type="ECO:0000256" key="5">
    <source>
        <dbReference type="ARBA" id="ARBA00022475"/>
    </source>
</evidence>
<keyword evidence="6" id="KW-0145">Chemotaxis</keyword>
<comment type="similarity">
    <text evidence="3">Belongs to the FliG family.</text>
</comment>
<dbReference type="RefSeq" id="WP_093272602.1">
    <property type="nucleotide sequence ID" value="NZ_FNDD01000009.1"/>
</dbReference>
<evidence type="ECO:0000256" key="4">
    <source>
        <dbReference type="ARBA" id="ARBA00021870"/>
    </source>
</evidence>
<dbReference type="Pfam" id="PF01706">
    <property type="entry name" value="FliG_C"/>
    <property type="match status" value="1"/>
</dbReference>
<dbReference type="AlphaFoldDB" id="A0A1G7ZYA3"/>
<keyword evidence="8" id="KW-0472">Membrane</keyword>
<evidence type="ECO:0000256" key="7">
    <source>
        <dbReference type="ARBA" id="ARBA00022779"/>
    </source>
</evidence>
<dbReference type="GO" id="GO:0006935">
    <property type="term" value="P:chemotaxis"/>
    <property type="evidence" value="ECO:0007669"/>
    <property type="project" value="UniProtKB-KW"/>
</dbReference>
<dbReference type="InterPro" id="IPR011002">
    <property type="entry name" value="FliG_a-hlx"/>
</dbReference>
<dbReference type="OrthoDB" id="358614at2"/>
<evidence type="ECO:0000259" key="12">
    <source>
        <dbReference type="Pfam" id="PF14841"/>
    </source>
</evidence>
<evidence type="ECO:0000256" key="10">
    <source>
        <dbReference type="ARBA" id="ARBA00025598"/>
    </source>
</evidence>
<dbReference type="STRING" id="861298.SAMN04488136_10928"/>
<dbReference type="GO" id="GO:0005886">
    <property type="term" value="C:plasma membrane"/>
    <property type="evidence" value="ECO:0007669"/>
    <property type="project" value="UniProtKB-SubCell"/>
</dbReference>
<dbReference type="EMBL" id="FNDD01000009">
    <property type="protein sequence ID" value="SDH13577.1"/>
    <property type="molecule type" value="Genomic_DNA"/>
</dbReference>
<dbReference type="InterPro" id="IPR023087">
    <property type="entry name" value="Flg_Motor_Flig_C"/>
</dbReference>
<dbReference type="Pfam" id="PF14842">
    <property type="entry name" value="FliG_N"/>
    <property type="match status" value="1"/>
</dbReference>
<feature type="domain" description="Flagellar motor switch protein FliG middle" evidence="12">
    <location>
        <begin position="126"/>
        <end position="190"/>
    </location>
</feature>
<dbReference type="GO" id="GO:0003774">
    <property type="term" value="F:cytoskeletal motor activity"/>
    <property type="evidence" value="ECO:0007669"/>
    <property type="project" value="InterPro"/>
</dbReference>
<keyword evidence="5" id="KW-1003">Cell membrane</keyword>
<evidence type="ECO:0000256" key="1">
    <source>
        <dbReference type="ARBA" id="ARBA00004117"/>
    </source>
</evidence>
<accession>A0A1G7ZYA3</accession>
<dbReference type="GO" id="GO:0009425">
    <property type="term" value="C:bacterial-type flagellum basal body"/>
    <property type="evidence" value="ECO:0007669"/>
    <property type="project" value="UniProtKB-SubCell"/>
</dbReference>
<dbReference type="InterPro" id="IPR032779">
    <property type="entry name" value="FliG_M"/>
</dbReference>
<dbReference type="Proteomes" id="UP000198854">
    <property type="component" value="Unassembled WGS sequence"/>
</dbReference>
<evidence type="ECO:0000256" key="8">
    <source>
        <dbReference type="ARBA" id="ARBA00023136"/>
    </source>
</evidence>
<dbReference type="PANTHER" id="PTHR30534">
    <property type="entry name" value="FLAGELLAR MOTOR SWITCH PROTEIN FLIG"/>
    <property type="match status" value="1"/>
</dbReference>
<dbReference type="PANTHER" id="PTHR30534:SF0">
    <property type="entry name" value="FLAGELLAR MOTOR SWITCH PROTEIN FLIG"/>
    <property type="match status" value="1"/>
</dbReference>
<name>A0A1G7ZYA3_9VIBR</name>
<evidence type="ECO:0000313" key="15">
    <source>
        <dbReference type="Proteomes" id="UP000198854"/>
    </source>
</evidence>
<dbReference type="Pfam" id="PF14841">
    <property type="entry name" value="FliG_M"/>
    <property type="match status" value="1"/>
</dbReference>
<protein>
    <recommendedName>
        <fullName evidence="4">Flagellar motor switch protein FliG</fullName>
    </recommendedName>
</protein>
<feature type="domain" description="Flagellar motor switch protein FliG N-terminal" evidence="13">
    <location>
        <begin position="15"/>
        <end position="108"/>
    </location>
</feature>
<keyword evidence="7" id="KW-0283">Flagellar rotation</keyword>
<dbReference type="Gene3D" id="1.10.220.30">
    <property type="match status" value="3"/>
</dbReference>
<keyword evidence="9" id="KW-0975">Bacterial flagellum</keyword>
<keyword evidence="14" id="KW-0966">Cell projection</keyword>
<reference evidence="14 15" key="1">
    <citation type="submission" date="2016-10" db="EMBL/GenBank/DDBJ databases">
        <authorList>
            <person name="de Groot N.N."/>
        </authorList>
    </citation>
    <scope>NUCLEOTIDE SEQUENCE [LARGE SCALE GENOMIC DNA]</scope>
    <source>
        <strain evidence="14 15">CGMCC 1.10228</strain>
    </source>
</reference>
<evidence type="ECO:0000256" key="3">
    <source>
        <dbReference type="ARBA" id="ARBA00010299"/>
    </source>
</evidence>
<dbReference type="SUPFAM" id="SSF48029">
    <property type="entry name" value="FliG"/>
    <property type="match status" value="2"/>
</dbReference>
<evidence type="ECO:0000259" key="11">
    <source>
        <dbReference type="Pfam" id="PF01706"/>
    </source>
</evidence>
<proteinExistence type="inferred from homology"/>
<evidence type="ECO:0000313" key="14">
    <source>
        <dbReference type="EMBL" id="SDH13577.1"/>
    </source>
</evidence>
<keyword evidence="15" id="KW-1185">Reference proteome</keyword>
<dbReference type="InterPro" id="IPR028263">
    <property type="entry name" value="FliG_N"/>
</dbReference>
<comment type="subcellular location">
    <subcellularLocation>
        <location evidence="1">Bacterial flagellum basal body</location>
    </subcellularLocation>
    <subcellularLocation>
        <location evidence="2">Cell inner membrane</location>
        <topology evidence="2">Peripheral membrane protein</topology>
        <orientation evidence="2">Cytoplasmic side</orientation>
    </subcellularLocation>
</comment>
<gene>
    <name evidence="14" type="ORF">SAMN04488136_10928</name>
</gene>
<keyword evidence="14" id="KW-0282">Flagellum</keyword>